<proteinExistence type="predicted"/>
<name>A0A2M8KFL9_9BACT</name>
<evidence type="ECO:0000313" key="1">
    <source>
        <dbReference type="EMBL" id="PJE58711.1"/>
    </source>
</evidence>
<dbReference type="CDD" id="cd06223">
    <property type="entry name" value="PRTases_typeI"/>
    <property type="match status" value="1"/>
</dbReference>
<accession>A0A2M8KFL9</accession>
<dbReference type="Proteomes" id="UP000231347">
    <property type="component" value="Unassembled WGS sequence"/>
</dbReference>
<evidence type="ECO:0000313" key="2">
    <source>
        <dbReference type="Proteomes" id="UP000231347"/>
    </source>
</evidence>
<dbReference type="InterPro" id="IPR029057">
    <property type="entry name" value="PRTase-like"/>
</dbReference>
<gene>
    <name evidence="1" type="ORF">COU83_02385</name>
</gene>
<comment type="caution">
    <text evidence="1">The sequence shown here is derived from an EMBL/GenBank/DDBJ whole genome shotgun (WGS) entry which is preliminary data.</text>
</comment>
<dbReference type="SUPFAM" id="SSF53271">
    <property type="entry name" value="PRTase-like"/>
    <property type="match status" value="1"/>
</dbReference>
<dbReference type="EMBL" id="PFDY01000062">
    <property type="protein sequence ID" value="PJE58711.1"/>
    <property type="molecule type" value="Genomic_DNA"/>
</dbReference>
<organism evidence="1 2">
    <name type="scientific">Candidatus Portnoybacteria bacterium CG10_big_fil_rev_8_21_14_0_10_40_22</name>
    <dbReference type="NCBI Taxonomy" id="1974814"/>
    <lineage>
        <taxon>Bacteria</taxon>
        <taxon>Candidatus Portnoyibacteriota</taxon>
    </lineage>
</organism>
<sequence length="252" mass="28181">MTEIEAKGIFERNNALRKGHYVLLGKDHSEYYVDKNAVLCNPQEASYLYIALAAKLAEARLDPEIIIGPQMSGALMAPWVAYYLSQTLRHKILSLYAEKYCNDFKLRPQAIQVMNGKKVVLMDDIFQRGTSFSGMAKTVNNAKGIIIGAGVLWRRGQYDLTNFFNCRGNIINLISLINTKLPSWPNEKLCPLCFAGIPINTDLGHGKEFLKKSRDKLFVCPNCGGIADWIDKPAGIFCCRKCHAVPAGLEFD</sequence>
<dbReference type="Gene3D" id="3.40.50.2020">
    <property type="match status" value="1"/>
</dbReference>
<dbReference type="InterPro" id="IPR000836">
    <property type="entry name" value="PRTase_dom"/>
</dbReference>
<reference evidence="2" key="1">
    <citation type="submission" date="2017-09" db="EMBL/GenBank/DDBJ databases">
        <title>Depth-based differentiation of microbial function through sediment-hosted aquifers and enrichment of novel symbionts in the deep terrestrial subsurface.</title>
        <authorList>
            <person name="Probst A.J."/>
            <person name="Ladd B."/>
            <person name="Jarett J.K."/>
            <person name="Geller-Mcgrath D.E."/>
            <person name="Sieber C.M.K."/>
            <person name="Emerson J.B."/>
            <person name="Anantharaman K."/>
            <person name="Thomas B.C."/>
            <person name="Malmstrom R."/>
            <person name="Stieglmeier M."/>
            <person name="Klingl A."/>
            <person name="Woyke T."/>
            <person name="Ryan C.M."/>
            <person name="Banfield J.F."/>
        </authorList>
    </citation>
    <scope>NUCLEOTIDE SEQUENCE [LARGE SCALE GENOMIC DNA]</scope>
</reference>
<dbReference type="AlphaFoldDB" id="A0A2M8KFL9"/>
<protein>
    <submittedName>
        <fullName evidence="1">Uncharacterized protein</fullName>
    </submittedName>
</protein>